<gene>
    <name evidence="11" type="primary">nhaC</name>
    <name evidence="11" type="ORF">H8708_00105</name>
</gene>
<sequence length="529" mass="56866">MSKIKIEAGNRYNENGLAWELLYFRLAAGTIKQVEKGGHLYCLTMGRIQKKGWVTMQEAKEKVSVQKALLMVGVALLVIIIGKLFLKLDTTLVLFISSTAVSIIAVLFCGTSWNKIEEQISIGIRQMGVPVIILMEIGMLVGAWMISGTIPTIMYYGMKIMNPRFFLVLTCITCSVMSVASGTSWGTLSTLGVALMGVALGLGIPLPYVAGAIVVGSFFGDKMSPLSDSTIVAAASCNVELTEHIRHMLYTTVPGYIVSLVLYLILGMQFGGGTIQNEEYTVILDTLQANFVINPIMVIPPIIVLILILMKKPCLPTFAAGIASAIVLAIVCQGTDLSSAMAAVVSGYKQETGTALVDGLLNRGGISSMLSTVGLVLAAGVFGAPIKATGAVEVIFSKVKSFAKTPRQLMILCTIMHPVFILIAVTYYVTYPVMGEMVGPIYEEYGLHKKNLTRTFEDTGTISAPLIPWGMAGAFITTTLGITPGEYWMYMPLTWMCALTGIVLAITGIGVARTDGTMITPLFRKKAKK</sequence>
<feature type="transmembrane region" description="Helical" evidence="9">
    <location>
        <begin position="133"/>
        <end position="158"/>
    </location>
</feature>
<evidence type="ECO:0000256" key="6">
    <source>
        <dbReference type="ARBA" id="ARBA00022989"/>
    </source>
</evidence>
<dbReference type="RefSeq" id="WP_262426582.1">
    <property type="nucleotide sequence ID" value="NZ_JACRTJ010000001.1"/>
</dbReference>
<dbReference type="Pfam" id="PF03553">
    <property type="entry name" value="Na_H_antiporter"/>
    <property type="match status" value="1"/>
</dbReference>
<feature type="transmembrane region" description="Helical" evidence="9">
    <location>
        <begin position="191"/>
        <end position="219"/>
    </location>
</feature>
<organism evidence="11 12">
    <name type="scientific">Enterocloster hominis</name>
    <name type="common">ex Liu et al. 2021</name>
    <dbReference type="NCBI Taxonomy" id="2763663"/>
    <lineage>
        <taxon>Bacteria</taxon>
        <taxon>Bacillati</taxon>
        <taxon>Bacillota</taxon>
        <taxon>Clostridia</taxon>
        <taxon>Lachnospirales</taxon>
        <taxon>Lachnospiraceae</taxon>
        <taxon>Enterocloster</taxon>
    </lineage>
</organism>
<feature type="transmembrane region" description="Helical" evidence="9">
    <location>
        <begin position="253"/>
        <end position="271"/>
    </location>
</feature>
<feature type="transmembrane region" description="Helical" evidence="9">
    <location>
        <begin position="93"/>
        <end position="113"/>
    </location>
</feature>
<keyword evidence="12" id="KW-1185">Reference proteome</keyword>
<comment type="subcellular location">
    <subcellularLocation>
        <location evidence="1">Cell membrane</location>
        <topology evidence="1">Multi-pass membrane protein</topology>
    </subcellularLocation>
</comment>
<evidence type="ECO:0000256" key="1">
    <source>
        <dbReference type="ARBA" id="ARBA00004651"/>
    </source>
</evidence>
<feature type="transmembrane region" description="Helical" evidence="9">
    <location>
        <begin position="409"/>
        <end position="429"/>
    </location>
</feature>
<evidence type="ECO:0000256" key="9">
    <source>
        <dbReference type="SAM" id="Phobius"/>
    </source>
</evidence>
<keyword evidence="7 9" id="KW-0472">Membrane</keyword>
<evidence type="ECO:0000256" key="3">
    <source>
        <dbReference type="ARBA" id="ARBA00022449"/>
    </source>
</evidence>
<evidence type="ECO:0000256" key="7">
    <source>
        <dbReference type="ARBA" id="ARBA00023136"/>
    </source>
</evidence>
<feature type="transmembrane region" description="Helical" evidence="9">
    <location>
        <begin position="322"/>
        <end position="345"/>
    </location>
</feature>
<accession>A0ABR7NNE2</accession>
<keyword evidence="2" id="KW-0813">Transport</keyword>
<comment type="caution">
    <text evidence="11">The sequence shown here is derived from an EMBL/GenBank/DDBJ whole genome shotgun (WGS) entry which is preliminary data.</text>
</comment>
<evidence type="ECO:0000313" key="11">
    <source>
        <dbReference type="EMBL" id="MBC8597650.1"/>
    </source>
</evidence>
<dbReference type="InterPro" id="IPR052180">
    <property type="entry name" value="NhaC_Na-H+_Antiporter"/>
</dbReference>
<feature type="transmembrane region" description="Helical" evidence="9">
    <location>
        <begin position="68"/>
        <end position="86"/>
    </location>
</feature>
<feature type="domain" description="Na+/H+ antiporter NhaC-like C-terminal" evidence="10">
    <location>
        <begin position="218"/>
        <end position="509"/>
    </location>
</feature>
<comment type="similarity">
    <text evidence="8">Belongs to the NhaC Na(+)/H(+) (TC 2.A.35) antiporter family.</text>
</comment>
<dbReference type="PANTHER" id="PTHR33451">
    <property type="entry name" value="MALATE-2H(+)/NA(+)-LACTATE ANTIPORTER"/>
    <property type="match status" value="1"/>
</dbReference>
<dbReference type="Proteomes" id="UP000647491">
    <property type="component" value="Unassembled WGS sequence"/>
</dbReference>
<name>A0ABR7NNE2_9FIRM</name>
<keyword evidence="3" id="KW-0050">Antiport</keyword>
<feature type="transmembrane region" description="Helical" evidence="9">
    <location>
        <begin position="493"/>
        <end position="512"/>
    </location>
</feature>
<dbReference type="NCBIfam" id="TIGR00931">
    <property type="entry name" value="antiport_nhaC"/>
    <property type="match status" value="1"/>
</dbReference>
<evidence type="ECO:0000256" key="5">
    <source>
        <dbReference type="ARBA" id="ARBA00022692"/>
    </source>
</evidence>
<evidence type="ECO:0000259" key="10">
    <source>
        <dbReference type="Pfam" id="PF03553"/>
    </source>
</evidence>
<feature type="transmembrane region" description="Helical" evidence="9">
    <location>
        <begin position="165"/>
        <end position="185"/>
    </location>
</feature>
<reference evidence="11 12" key="1">
    <citation type="submission" date="2020-08" db="EMBL/GenBank/DDBJ databases">
        <title>Genome public.</title>
        <authorList>
            <person name="Liu C."/>
            <person name="Sun Q."/>
        </authorList>
    </citation>
    <scope>NUCLEOTIDE SEQUENCE [LARGE SCALE GENOMIC DNA]</scope>
    <source>
        <strain evidence="11 12">BX10</strain>
    </source>
</reference>
<evidence type="ECO:0000256" key="8">
    <source>
        <dbReference type="ARBA" id="ARBA00038435"/>
    </source>
</evidence>
<evidence type="ECO:0000313" key="12">
    <source>
        <dbReference type="Proteomes" id="UP000647491"/>
    </source>
</evidence>
<keyword evidence="4" id="KW-1003">Cell membrane</keyword>
<evidence type="ECO:0000256" key="4">
    <source>
        <dbReference type="ARBA" id="ARBA00022475"/>
    </source>
</evidence>
<protein>
    <submittedName>
        <fullName evidence="11">Na+/H+ antiporter NhaC</fullName>
    </submittedName>
</protein>
<dbReference type="InterPro" id="IPR018461">
    <property type="entry name" value="Na/H_Antiport_NhaC-like_C"/>
</dbReference>
<proteinExistence type="inferred from homology"/>
<dbReference type="EMBL" id="JACRTJ010000001">
    <property type="protein sequence ID" value="MBC8597650.1"/>
    <property type="molecule type" value="Genomic_DNA"/>
</dbReference>
<feature type="transmembrane region" description="Helical" evidence="9">
    <location>
        <begin position="365"/>
        <end position="388"/>
    </location>
</feature>
<keyword evidence="6 9" id="KW-1133">Transmembrane helix</keyword>
<dbReference type="PANTHER" id="PTHR33451:SF3">
    <property type="entry name" value="MALATE-2H(+)_NA(+)-LACTATE ANTIPORTER"/>
    <property type="match status" value="1"/>
</dbReference>
<evidence type="ECO:0000256" key="2">
    <source>
        <dbReference type="ARBA" id="ARBA00022448"/>
    </source>
</evidence>
<dbReference type="InterPro" id="IPR004770">
    <property type="entry name" value="Na/H_antiport_NhaC"/>
</dbReference>
<feature type="transmembrane region" description="Helical" evidence="9">
    <location>
        <begin position="291"/>
        <end position="310"/>
    </location>
</feature>
<keyword evidence="5 9" id="KW-0812">Transmembrane</keyword>